<dbReference type="Proteomes" id="UP000032900">
    <property type="component" value="Unassembled WGS sequence"/>
</dbReference>
<dbReference type="NCBIfam" id="TIGR03519">
    <property type="entry name" value="T9SS_PorP_fam"/>
    <property type="match status" value="1"/>
</dbReference>
<name>A0A0E9LZA6_9BACT</name>
<proteinExistence type="predicted"/>
<dbReference type="EMBL" id="BAZW01000019">
    <property type="protein sequence ID" value="GAO30210.1"/>
    <property type="molecule type" value="Genomic_DNA"/>
</dbReference>
<sequence length="279" mass="31430">MFNTLALNPAYAGTNGVLSAMVASRHQWMGFEDAPTTQTFTIHTPFAKKNFGTGLTVIHDQIGPVTNTSAWFDYAYHLRFNGKAKLALGLKGGFSYFQKDLSQYMNEVGADDQAYAETTEPQLLPNFGFGAYLWSDRYYVGLSTPRLIENELDDSDPSSTFISKENRLYLLMAGYVFPLGAELKLKPSFIVRATESAPVSFDINLNLLIREKLWIGGFFRPDESIGGIVKYQITNQLSAGYAYETGLKDLVSQFGDTHEVMLSFEFNFRKEKILNPRYF</sequence>
<organism evidence="1 2">
    <name type="scientific">Geofilum rubicundum JCM 15548</name>
    <dbReference type="NCBI Taxonomy" id="1236989"/>
    <lineage>
        <taxon>Bacteria</taxon>
        <taxon>Pseudomonadati</taxon>
        <taxon>Bacteroidota</taxon>
        <taxon>Bacteroidia</taxon>
        <taxon>Marinilabiliales</taxon>
        <taxon>Marinilabiliaceae</taxon>
        <taxon>Geofilum</taxon>
    </lineage>
</organism>
<reference evidence="1 2" key="1">
    <citation type="journal article" date="2015" name="Microbes Environ.">
        <title>Distribution and evolution of nitrogen fixation genes in the phylum bacteroidetes.</title>
        <authorList>
            <person name="Inoue J."/>
            <person name="Oshima K."/>
            <person name="Suda W."/>
            <person name="Sakamoto M."/>
            <person name="Iino T."/>
            <person name="Noda S."/>
            <person name="Hongoh Y."/>
            <person name="Hattori M."/>
            <person name="Ohkuma M."/>
        </authorList>
    </citation>
    <scope>NUCLEOTIDE SEQUENCE [LARGE SCALE GENOMIC DNA]</scope>
    <source>
        <strain evidence="1">JCM 15548</strain>
    </source>
</reference>
<dbReference type="AlphaFoldDB" id="A0A0E9LZA6"/>
<evidence type="ECO:0008006" key="3">
    <source>
        <dbReference type="Google" id="ProtNLM"/>
    </source>
</evidence>
<gene>
    <name evidence="1" type="ORF">JCM15548_12466</name>
</gene>
<protein>
    <recommendedName>
        <fullName evidence="3">Type IX secretion system membrane protein PorP/SprF</fullName>
    </recommendedName>
</protein>
<keyword evidence="2" id="KW-1185">Reference proteome</keyword>
<dbReference type="InterPro" id="IPR019861">
    <property type="entry name" value="PorP/SprF_Bacteroidetes"/>
</dbReference>
<evidence type="ECO:0000313" key="1">
    <source>
        <dbReference type="EMBL" id="GAO30210.1"/>
    </source>
</evidence>
<dbReference type="Pfam" id="PF11751">
    <property type="entry name" value="PorP_SprF"/>
    <property type="match status" value="1"/>
</dbReference>
<comment type="caution">
    <text evidence="1">The sequence shown here is derived from an EMBL/GenBank/DDBJ whole genome shotgun (WGS) entry which is preliminary data.</text>
</comment>
<accession>A0A0E9LZA6</accession>
<evidence type="ECO:0000313" key="2">
    <source>
        <dbReference type="Proteomes" id="UP000032900"/>
    </source>
</evidence>
<dbReference type="STRING" id="1236989.JCM15548_12466"/>